<comment type="caution">
    <text evidence="1">The sequence shown here is derived from an EMBL/GenBank/DDBJ whole genome shotgun (WGS) entry which is preliminary data.</text>
</comment>
<keyword evidence="2" id="KW-1185">Reference proteome</keyword>
<dbReference type="RefSeq" id="WP_156221508.1">
    <property type="nucleotide sequence ID" value="NZ_WOFH01000018.1"/>
</dbReference>
<proteinExistence type="predicted"/>
<organism evidence="1 2">
    <name type="scientific">Actinomadura litoris</name>
    <dbReference type="NCBI Taxonomy" id="2678616"/>
    <lineage>
        <taxon>Bacteria</taxon>
        <taxon>Bacillati</taxon>
        <taxon>Actinomycetota</taxon>
        <taxon>Actinomycetes</taxon>
        <taxon>Streptosporangiales</taxon>
        <taxon>Thermomonosporaceae</taxon>
        <taxon>Actinomadura</taxon>
    </lineage>
</organism>
<sequence length="145" mass="15349">MIFRPFIREVIPGAWPLKVMLPFSESETKVTPPPPTSVTCIVPSPVAGGAGISSWGFTRTSHERFAHTLNRLPSRACKGRPVLGGELGVELDVELGAADGVPLRGVLGAGVGVSARPSASPPPPHPADASRRVEMMIARRCMAQY</sequence>
<reference evidence="1 2" key="1">
    <citation type="submission" date="2019-11" db="EMBL/GenBank/DDBJ databases">
        <authorList>
            <person name="Cao P."/>
        </authorList>
    </citation>
    <scope>NUCLEOTIDE SEQUENCE [LARGE SCALE GENOMIC DNA]</scope>
    <source>
        <strain evidence="1 2">NEAU-AAG5</strain>
    </source>
</reference>
<dbReference type="AlphaFoldDB" id="A0A7K1LCW7"/>
<evidence type="ECO:0000313" key="1">
    <source>
        <dbReference type="EMBL" id="MUN42096.1"/>
    </source>
</evidence>
<evidence type="ECO:0000313" key="2">
    <source>
        <dbReference type="Proteomes" id="UP000432015"/>
    </source>
</evidence>
<protein>
    <submittedName>
        <fullName evidence="1">Uncharacterized protein</fullName>
    </submittedName>
</protein>
<dbReference type="Proteomes" id="UP000432015">
    <property type="component" value="Unassembled WGS sequence"/>
</dbReference>
<dbReference type="EMBL" id="WOFH01000018">
    <property type="protein sequence ID" value="MUN42096.1"/>
    <property type="molecule type" value="Genomic_DNA"/>
</dbReference>
<accession>A0A7K1LCW7</accession>
<name>A0A7K1LCW7_9ACTN</name>
<gene>
    <name evidence="1" type="ORF">GNZ18_36755</name>
</gene>